<evidence type="ECO:0000256" key="3">
    <source>
        <dbReference type="ARBA" id="ARBA00022722"/>
    </source>
</evidence>
<dbReference type="AlphaFoldDB" id="A0A2N9GZ57"/>
<dbReference type="InterPro" id="IPR041373">
    <property type="entry name" value="RT_RNaseH"/>
</dbReference>
<keyword evidence="2" id="KW-0548">Nucleotidyltransferase</keyword>
<organism evidence="8">
    <name type="scientific">Fagus sylvatica</name>
    <name type="common">Beechnut</name>
    <dbReference type="NCBI Taxonomy" id="28930"/>
    <lineage>
        <taxon>Eukaryota</taxon>
        <taxon>Viridiplantae</taxon>
        <taxon>Streptophyta</taxon>
        <taxon>Embryophyta</taxon>
        <taxon>Tracheophyta</taxon>
        <taxon>Spermatophyta</taxon>
        <taxon>Magnoliopsida</taxon>
        <taxon>eudicotyledons</taxon>
        <taxon>Gunneridae</taxon>
        <taxon>Pentapetalae</taxon>
        <taxon>rosids</taxon>
        <taxon>fabids</taxon>
        <taxon>Fagales</taxon>
        <taxon>Fagaceae</taxon>
        <taxon>Fagus</taxon>
    </lineage>
</organism>
<evidence type="ECO:0000256" key="6">
    <source>
        <dbReference type="ARBA" id="ARBA00022918"/>
    </source>
</evidence>
<evidence type="ECO:0000256" key="1">
    <source>
        <dbReference type="ARBA" id="ARBA00022679"/>
    </source>
</evidence>
<keyword evidence="1" id="KW-0808">Transferase</keyword>
<evidence type="ECO:0000313" key="8">
    <source>
        <dbReference type="EMBL" id="SPD04671.1"/>
    </source>
</evidence>
<dbReference type="SUPFAM" id="SSF56672">
    <property type="entry name" value="DNA/RNA polymerases"/>
    <property type="match status" value="1"/>
</dbReference>
<dbReference type="InterPro" id="IPR043128">
    <property type="entry name" value="Rev_trsase/Diguanyl_cyclase"/>
</dbReference>
<sequence>MQKVLEDFPRVFEEPQGLPPTRGHKHQILLKEGASPTCQRPYRYPYYLKSKNEKIVKDLLDSGCIIPSLSPFESHVLLVKKADGSWRMCIDYRGLNKDTIKDKFPIPLVRMKEADIENTTFRTHEGHYEFLVMPFGLTNAPSTFQSIMNDVFKPYLRKYVLVFFDDIQVYSKGEEEHKEHLKTVLQVLVDHKLGYGIGAVLMQEGRLLAFYSQALKGKVLFLSTYEKELMALVLAVKKWRPYLFGNTFVIKTDQQSFKHSLEQRIGTPMQQKWISKLLGCHFMVEFERGKKNKVADALSRKEDTDL</sequence>
<dbReference type="CDD" id="cd09274">
    <property type="entry name" value="RNase_HI_RT_Ty3"/>
    <property type="match status" value="1"/>
</dbReference>
<reference evidence="8" key="1">
    <citation type="submission" date="2018-02" db="EMBL/GenBank/DDBJ databases">
        <authorList>
            <person name="Cohen D.B."/>
            <person name="Kent A.D."/>
        </authorList>
    </citation>
    <scope>NUCLEOTIDE SEQUENCE</scope>
</reference>
<evidence type="ECO:0000256" key="5">
    <source>
        <dbReference type="ARBA" id="ARBA00022801"/>
    </source>
</evidence>
<keyword evidence="5" id="KW-0378">Hydrolase</keyword>
<evidence type="ECO:0000259" key="7">
    <source>
        <dbReference type="Pfam" id="PF17917"/>
    </source>
</evidence>
<evidence type="ECO:0000256" key="4">
    <source>
        <dbReference type="ARBA" id="ARBA00022759"/>
    </source>
</evidence>
<dbReference type="InterPro" id="IPR050951">
    <property type="entry name" value="Retrovirus_Pol_polyprotein"/>
</dbReference>
<evidence type="ECO:0000256" key="2">
    <source>
        <dbReference type="ARBA" id="ARBA00022695"/>
    </source>
</evidence>
<dbReference type="FunFam" id="3.10.10.10:FF:000002">
    <property type="entry name" value="Retrovirus-related Pol polyprotein from transposon 17.6-like protein"/>
    <property type="match status" value="1"/>
</dbReference>
<dbReference type="PANTHER" id="PTHR37984:SF5">
    <property type="entry name" value="PROTEIN NYNRIN-LIKE"/>
    <property type="match status" value="1"/>
</dbReference>
<dbReference type="Gene3D" id="3.30.70.270">
    <property type="match status" value="1"/>
</dbReference>
<keyword evidence="6" id="KW-0695">RNA-directed DNA polymerase</keyword>
<dbReference type="Pfam" id="PF17917">
    <property type="entry name" value="RT_RNaseH"/>
    <property type="match status" value="1"/>
</dbReference>
<dbReference type="GO" id="GO:0003964">
    <property type="term" value="F:RNA-directed DNA polymerase activity"/>
    <property type="evidence" value="ECO:0007669"/>
    <property type="project" value="UniProtKB-KW"/>
</dbReference>
<dbReference type="InterPro" id="IPR043502">
    <property type="entry name" value="DNA/RNA_pol_sf"/>
</dbReference>
<keyword evidence="3" id="KW-0540">Nuclease</keyword>
<name>A0A2N9GZ57_FAGSY</name>
<feature type="domain" description="Reverse transcriptase RNase H-like" evidence="7">
    <location>
        <begin position="188"/>
        <end position="277"/>
    </location>
</feature>
<proteinExistence type="predicted"/>
<dbReference type="CDD" id="cd01647">
    <property type="entry name" value="RT_LTR"/>
    <property type="match status" value="1"/>
</dbReference>
<keyword evidence="4" id="KW-0255">Endonuclease</keyword>
<protein>
    <recommendedName>
        <fullName evidence="7">Reverse transcriptase RNase H-like domain-containing protein</fullName>
    </recommendedName>
</protein>
<gene>
    <name evidence="8" type="ORF">FSB_LOCUS32553</name>
</gene>
<dbReference type="GO" id="GO:0004519">
    <property type="term" value="F:endonuclease activity"/>
    <property type="evidence" value="ECO:0007669"/>
    <property type="project" value="UniProtKB-KW"/>
</dbReference>
<dbReference type="GO" id="GO:0016787">
    <property type="term" value="F:hydrolase activity"/>
    <property type="evidence" value="ECO:0007669"/>
    <property type="project" value="UniProtKB-KW"/>
</dbReference>
<dbReference type="Gene3D" id="3.10.10.10">
    <property type="entry name" value="HIV Type 1 Reverse Transcriptase, subunit A, domain 1"/>
    <property type="match status" value="2"/>
</dbReference>
<dbReference type="EMBL" id="OIVN01002558">
    <property type="protein sequence ID" value="SPD04671.1"/>
    <property type="molecule type" value="Genomic_DNA"/>
</dbReference>
<dbReference type="PANTHER" id="PTHR37984">
    <property type="entry name" value="PROTEIN CBG26694"/>
    <property type="match status" value="1"/>
</dbReference>
<accession>A0A2N9GZ57</accession>